<dbReference type="EMBL" id="JAZDUE010000010">
    <property type="protein sequence ID" value="MEE4024024.1"/>
    <property type="molecule type" value="Genomic_DNA"/>
</dbReference>
<evidence type="ECO:0000256" key="2">
    <source>
        <dbReference type="ARBA" id="ARBA00023125"/>
    </source>
</evidence>
<dbReference type="CDD" id="cd17535">
    <property type="entry name" value="REC_NarL-like"/>
    <property type="match status" value="1"/>
</dbReference>
<keyword evidence="7" id="KW-1185">Reference proteome</keyword>
<evidence type="ECO:0000256" key="1">
    <source>
        <dbReference type="ARBA" id="ARBA00022553"/>
    </source>
</evidence>
<organism evidence="6 7">
    <name type="scientific">Gordonia prachuapensis</name>
    <dbReference type="NCBI Taxonomy" id="3115651"/>
    <lineage>
        <taxon>Bacteria</taxon>
        <taxon>Bacillati</taxon>
        <taxon>Actinomycetota</taxon>
        <taxon>Actinomycetes</taxon>
        <taxon>Mycobacteriales</taxon>
        <taxon>Gordoniaceae</taxon>
        <taxon>Gordonia</taxon>
    </lineage>
</organism>
<evidence type="ECO:0000259" key="4">
    <source>
        <dbReference type="PROSITE" id="PS50043"/>
    </source>
</evidence>
<keyword evidence="1 3" id="KW-0597">Phosphoprotein</keyword>
<reference evidence="6 7" key="1">
    <citation type="submission" date="2024-01" db="EMBL/GenBank/DDBJ databases">
        <title>Draft genome sequence of Gordonia sp. PKS22-38.</title>
        <authorList>
            <person name="Suphannarot A."/>
            <person name="Mingma R."/>
        </authorList>
    </citation>
    <scope>NUCLEOTIDE SEQUENCE [LARGE SCALE GENOMIC DNA]</scope>
    <source>
        <strain evidence="6 7">PKS22-38</strain>
    </source>
</reference>
<feature type="domain" description="Response regulatory" evidence="5">
    <location>
        <begin position="19"/>
        <end position="140"/>
    </location>
</feature>
<dbReference type="InterPro" id="IPR058245">
    <property type="entry name" value="NreC/VraR/RcsB-like_REC"/>
</dbReference>
<comment type="caution">
    <text evidence="6">The sequence shown here is derived from an EMBL/GenBank/DDBJ whole genome shotgun (WGS) entry which is preliminary data.</text>
</comment>
<evidence type="ECO:0000313" key="6">
    <source>
        <dbReference type="EMBL" id="MEE4024024.1"/>
    </source>
</evidence>
<evidence type="ECO:0000256" key="3">
    <source>
        <dbReference type="PROSITE-ProRule" id="PRU00169"/>
    </source>
</evidence>
<dbReference type="Gene3D" id="3.40.50.2300">
    <property type="match status" value="1"/>
</dbReference>
<dbReference type="SUPFAM" id="SSF46894">
    <property type="entry name" value="C-terminal effector domain of the bipartite response regulators"/>
    <property type="match status" value="1"/>
</dbReference>
<accession>A0ABU7MW82</accession>
<dbReference type="Proteomes" id="UP001335729">
    <property type="component" value="Unassembled WGS sequence"/>
</dbReference>
<protein>
    <submittedName>
        <fullName evidence="6">Response regulator transcription factor</fullName>
    </submittedName>
</protein>
<evidence type="ECO:0000259" key="5">
    <source>
        <dbReference type="PROSITE" id="PS50110"/>
    </source>
</evidence>
<name>A0ABU7MW82_9ACTN</name>
<dbReference type="CDD" id="cd06170">
    <property type="entry name" value="LuxR_C_like"/>
    <property type="match status" value="1"/>
</dbReference>
<sequence length="231" mass="24447">MSEDRTAGPAADHGQDPIHVLIVDDHAVVRTGIRSLLEVFDDIVVDGDAANGREALAVLNTFATRGRLPDIAIVDMRMPGMDGVATIEQISARYPSVAVLVLTSYTDGQSVRSAIAAGCRGYLLKDASPDELVSAIHRIRGGEMPIDPAVTDVLARPLQSEHRAIDLLTAREREVAVLLAAGMSNQDIATRLVISERTARTHVGNILAKLNVSSRTQAALVAAQAGLTSGD</sequence>
<dbReference type="PROSITE" id="PS50110">
    <property type="entry name" value="RESPONSE_REGULATORY"/>
    <property type="match status" value="1"/>
</dbReference>
<dbReference type="SUPFAM" id="SSF52172">
    <property type="entry name" value="CheY-like"/>
    <property type="match status" value="1"/>
</dbReference>
<feature type="domain" description="HTH luxR-type" evidence="4">
    <location>
        <begin position="161"/>
        <end position="226"/>
    </location>
</feature>
<evidence type="ECO:0000313" key="7">
    <source>
        <dbReference type="Proteomes" id="UP001335729"/>
    </source>
</evidence>
<feature type="modified residue" description="4-aspartylphosphate" evidence="3">
    <location>
        <position position="75"/>
    </location>
</feature>
<proteinExistence type="predicted"/>
<keyword evidence="2" id="KW-0238">DNA-binding</keyword>
<dbReference type="InterPro" id="IPR011006">
    <property type="entry name" value="CheY-like_superfamily"/>
</dbReference>
<dbReference type="PROSITE" id="PS50043">
    <property type="entry name" value="HTH_LUXR_2"/>
    <property type="match status" value="1"/>
</dbReference>
<dbReference type="PRINTS" id="PR00038">
    <property type="entry name" value="HTHLUXR"/>
</dbReference>
<dbReference type="InterPro" id="IPR016032">
    <property type="entry name" value="Sig_transdc_resp-reg_C-effctor"/>
</dbReference>
<dbReference type="RefSeq" id="WP_330505416.1">
    <property type="nucleotide sequence ID" value="NZ_JAZDUE010000010.1"/>
</dbReference>
<dbReference type="Pfam" id="PF00072">
    <property type="entry name" value="Response_reg"/>
    <property type="match status" value="1"/>
</dbReference>
<gene>
    <name evidence="6" type="ORF">V1Y59_13130</name>
</gene>
<dbReference type="InterPro" id="IPR039420">
    <property type="entry name" value="WalR-like"/>
</dbReference>
<dbReference type="SMART" id="SM00448">
    <property type="entry name" value="REC"/>
    <property type="match status" value="1"/>
</dbReference>
<dbReference type="Pfam" id="PF00196">
    <property type="entry name" value="GerE"/>
    <property type="match status" value="1"/>
</dbReference>
<dbReference type="PANTHER" id="PTHR43214">
    <property type="entry name" value="TWO-COMPONENT RESPONSE REGULATOR"/>
    <property type="match status" value="1"/>
</dbReference>
<dbReference type="InterPro" id="IPR000792">
    <property type="entry name" value="Tscrpt_reg_LuxR_C"/>
</dbReference>
<dbReference type="SMART" id="SM00421">
    <property type="entry name" value="HTH_LUXR"/>
    <property type="match status" value="1"/>
</dbReference>
<dbReference type="InterPro" id="IPR001789">
    <property type="entry name" value="Sig_transdc_resp-reg_receiver"/>
</dbReference>